<accession>A0A934MGG3</accession>
<dbReference type="PANTHER" id="PTHR43042">
    <property type="entry name" value="SAM-DEPENDENT METHYLTRANSFERASE"/>
    <property type="match status" value="1"/>
</dbReference>
<evidence type="ECO:0000313" key="1">
    <source>
        <dbReference type="EMBL" id="MBJ3775900.1"/>
    </source>
</evidence>
<dbReference type="GO" id="GO:0008168">
    <property type="term" value="F:methyltransferase activity"/>
    <property type="evidence" value="ECO:0007669"/>
    <property type="project" value="UniProtKB-KW"/>
</dbReference>
<keyword evidence="2" id="KW-1185">Reference proteome</keyword>
<name>A0A934MGG3_9HYPH</name>
<dbReference type="InterPro" id="IPR029063">
    <property type="entry name" value="SAM-dependent_MTases_sf"/>
</dbReference>
<dbReference type="Proteomes" id="UP000609531">
    <property type="component" value="Unassembled WGS sequence"/>
</dbReference>
<dbReference type="CDD" id="cd02440">
    <property type="entry name" value="AdoMet_MTases"/>
    <property type="match status" value="1"/>
</dbReference>
<organism evidence="1 2">
    <name type="scientific">Acuticoccus mangrovi</name>
    <dbReference type="NCBI Taxonomy" id="2796142"/>
    <lineage>
        <taxon>Bacteria</taxon>
        <taxon>Pseudomonadati</taxon>
        <taxon>Pseudomonadota</taxon>
        <taxon>Alphaproteobacteria</taxon>
        <taxon>Hyphomicrobiales</taxon>
        <taxon>Amorphaceae</taxon>
        <taxon>Acuticoccus</taxon>
    </lineage>
</organism>
<keyword evidence="1" id="KW-0489">Methyltransferase</keyword>
<reference evidence="1" key="1">
    <citation type="submission" date="2020-12" db="EMBL/GenBank/DDBJ databases">
        <title>Bacterial taxonomy.</title>
        <authorList>
            <person name="Pan X."/>
        </authorList>
    </citation>
    <scope>NUCLEOTIDE SEQUENCE</scope>
    <source>
        <strain evidence="1">B2012</strain>
    </source>
</reference>
<keyword evidence="1" id="KW-0808">Transferase</keyword>
<dbReference type="EMBL" id="JAEKJA010000007">
    <property type="protein sequence ID" value="MBJ3775900.1"/>
    <property type="molecule type" value="Genomic_DNA"/>
</dbReference>
<dbReference type="AlphaFoldDB" id="A0A934MGG3"/>
<dbReference type="Gene3D" id="2.60.40.1180">
    <property type="entry name" value="Golgi alpha-mannosidase II"/>
    <property type="match status" value="1"/>
</dbReference>
<comment type="caution">
    <text evidence="1">The sequence shown here is derived from an EMBL/GenBank/DDBJ whole genome shotgun (WGS) entry which is preliminary data.</text>
</comment>
<proteinExistence type="predicted"/>
<protein>
    <submittedName>
        <fullName evidence="1">Class I SAM-dependent methyltransferase</fullName>
    </submittedName>
</protein>
<gene>
    <name evidence="1" type="ORF">JCR33_09395</name>
</gene>
<dbReference type="PANTHER" id="PTHR43042:SF2">
    <property type="entry name" value="SAM-DEPENDENT METHYLTRANSFERASE"/>
    <property type="match status" value="1"/>
</dbReference>
<dbReference type="Gene3D" id="3.40.50.150">
    <property type="entry name" value="Vaccinia Virus protein VP39"/>
    <property type="match status" value="1"/>
</dbReference>
<dbReference type="SUPFAM" id="SSF53335">
    <property type="entry name" value="S-adenosyl-L-methionine-dependent methyltransferases"/>
    <property type="match status" value="1"/>
</dbReference>
<sequence>MADLTRNAPPATLSVRVAEPWDDYQLLDSGNGQKLERYGRVRLVRPEPQAMWAPADPALWRDADARYEGSDEEDGRGRWSERLPEFAVDCGPARMLCRISTNHHTGLFPEQRPHWDEAAAALAGADAPEVLNLFGYTGAASLVMAAAGARVTHVDASKKAIQWAKENQAASGMEDAPIRWICDDATKFAAREVRRGRRYHGILLDPPKFGRGPKNEVWNLFDDLPKLVDDVAGLIAEDARFVILTAYAIRASALSFGRLLAEALGDRGGAVEAGELALREASGRLLPTSMFATWRP</sequence>
<dbReference type="GO" id="GO:0032259">
    <property type="term" value="P:methylation"/>
    <property type="evidence" value="ECO:0007669"/>
    <property type="project" value="UniProtKB-KW"/>
</dbReference>
<evidence type="ECO:0000313" key="2">
    <source>
        <dbReference type="Proteomes" id="UP000609531"/>
    </source>
</evidence>
<dbReference type="InterPro" id="IPR013780">
    <property type="entry name" value="Glyco_hydro_b"/>
</dbReference>